<dbReference type="EMBL" id="JBBMFM010000066">
    <property type="protein sequence ID" value="MEQ2426557.1"/>
    <property type="molecule type" value="Genomic_DNA"/>
</dbReference>
<dbReference type="PANTHER" id="PTHR47514:SF1">
    <property type="entry name" value="TRANSKETOLASE N-TERMINAL SECTION-RELATED"/>
    <property type="match status" value="1"/>
</dbReference>
<name>A0ABV1D817_9FIRM</name>
<comment type="similarity">
    <text evidence="2">Belongs to the transketolase family.</text>
</comment>
<proteinExistence type="inferred from homology"/>
<evidence type="ECO:0000313" key="6">
    <source>
        <dbReference type="Proteomes" id="UP001454086"/>
    </source>
</evidence>
<comment type="cofactor">
    <cofactor evidence="1">
        <name>thiamine diphosphate</name>
        <dbReference type="ChEBI" id="CHEBI:58937"/>
    </cofactor>
</comment>
<evidence type="ECO:0000259" key="4">
    <source>
        <dbReference type="Pfam" id="PF00456"/>
    </source>
</evidence>
<dbReference type="InterPro" id="IPR005474">
    <property type="entry name" value="Transketolase_N"/>
</dbReference>
<dbReference type="CDD" id="cd02012">
    <property type="entry name" value="TPP_TK"/>
    <property type="match status" value="1"/>
</dbReference>
<dbReference type="SUPFAM" id="SSF52518">
    <property type="entry name" value="Thiamin diphosphate-binding fold (THDP-binding)"/>
    <property type="match status" value="1"/>
</dbReference>
<keyword evidence="6" id="KW-1185">Reference proteome</keyword>
<accession>A0ABV1D817</accession>
<dbReference type="Gene3D" id="3.40.50.970">
    <property type="match status" value="1"/>
</dbReference>
<reference evidence="5 6" key="1">
    <citation type="submission" date="2024-03" db="EMBL/GenBank/DDBJ databases">
        <title>Human intestinal bacterial collection.</title>
        <authorList>
            <person name="Pauvert C."/>
            <person name="Hitch T.C.A."/>
            <person name="Clavel T."/>
        </authorList>
    </citation>
    <scope>NUCLEOTIDE SEQUENCE [LARGE SCALE GENOMIC DNA]</scope>
    <source>
        <strain evidence="5 6">CLA-SR-H021</strain>
    </source>
</reference>
<organism evidence="5 6">
    <name type="scientific">Enterocloster hominis</name>
    <name type="common">ex Hitch et al. 2024</name>
    <dbReference type="NCBI Taxonomy" id="1917870"/>
    <lineage>
        <taxon>Bacteria</taxon>
        <taxon>Bacillati</taxon>
        <taxon>Bacillota</taxon>
        <taxon>Clostridia</taxon>
        <taxon>Lachnospirales</taxon>
        <taxon>Lachnospiraceae</taxon>
        <taxon>Enterocloster</taxon>
    </lineage>
</organism>
<dbReference type="PANTHER" id="PTHR47514">
    <property type="entry name" value="TRANSKETOLASE N-TERMINAL SECTION-RELATED"/>
    <property type="match status" value="1"/>
</dbReference>
<dbReference type="RefSeq" id="WP_040379893.1">
    <property type="nucleotide sequence ID" value="NZ_JAJFEB010000008.1"/>
</dbReference>
<evidence type="ECO:0000256" key="3">
    <source>
        <dbReference type="ARBA" id="ARBA00023052"/>
    </source>
</evidence>
<protein>
    <submittedName>
        <fullName evidence="5">Transketolase</fullName>
    </submittedName>
</protein>
<dbReference type="Proteomes" id="UP001454086">
    <property type="component" value="Unassembled WGS sequence"/>
</dbReference>
<keyword evidence="3" id="KW-0786">Thiamine pyrophosphate</keyword>
<comment type="caution">
    <text evidence="5">The sequence shown here is derived from an EMBL/GenBank/DDBJ whole genome shotgun (WGS) entry which is preliminary data.</text>
</comment>
<dbReference type="Pfam" id="PF00456">
    <property type="entry name" value="Transketolase_N"/>
    <property type="match status" value="1"/>
</dbReference>
<gene>
    <name evidence="5" type="ORF">WMQ36_16420</name>
</gene>
<evidence type="ECO:0000256" key="1">
    <source>
        <dbReference type="ARBA" id="ARBA00001964"/>
    </source>
</evidence>
<sequence>MEYDDKLIKDLEDKAQKLRRDVVISIGVGVAGHIGGSNSSADIVAALYFHKMRHDPKHPKWRERDRFLLSKGHVGILQYAALAECGYFPVEDLKHTKEIGSYLQGHPDVQKTPGIEAGTGSLGQGLSIGLGMALGLKLDRLDSRTYVLVGDGEIAEGQIWEAAMAASAFKADNLVAIVDRNRLQANGRTKERFDTGDIMAKFLSFGWHVIEINGHDMREILNALDEAETVKGVPTAIIANTVKGKGVSFAENVVGYHNGMLTEETYRQALLELSAQEQEA</sequence>
<dbReference type="InterPro" id="IPR029061">
    <property type="entry name" value="THDP-binding"/>
</dbReference>
<evidence type="ECO:0000256" key="2">
    <source>
        <dbReference type="ARBA" id="ARBA00007131"/>
    </source>
</evidence>
<evidence type="ECO:0000313" key="5">
    <source>
        <dbReference type="EMBL" id="MEQ2426557.1"/>
    </source>
</evidence>
<feature type="domain" description="Transketolase N-terminal" evidence="4">
    <location>
        <begin position="29"/>
        <end position="268"/>
    </location>
</feature>